<dbReference type="GO" id="GO:0004843">
    <property type="term" value="F:cysteine-type deubiquitinase activity"/>
    <property type="evidence" value="ECO:0007669"/>
    <property type="project" value="UniProtKB-EC"/>
</dbReference>
<comment type="caution">
    <text evidence="19">The sequence shown here is derived from an EMBL/GenBank/DDBJ whole genome shotgun (WGS) entry which is preliminary data.</text>
</comment>
<dbReference type="EC" id="3.4.19.12" evidence="5"/>
<dbReference type="NCBIfam" id="TIGR00879">
    <property type="entry name" value="SP"/>
    <property type="match status" value="1"/>
</dbReference>
<keyword evidence="7" id="KW-0645">Protease</keyword>
<dbReference type="GO" id="GO:0005366">
    <property type="term" value="F:myo-inositol:proton symporter activity"/>
    <property type="evidence" value="ECO:0007669"/>
    <property type="project" value="TreeGrafter"/>
</dbReference>
<evidence type="ECO:0000256" key="15">
    <source>
        <dbReference type="PROSITE-ProRule" id="PRU01393"/>
    </source>
</evidence>
<keyword evidence="11" id="KW-0788">Thiol protease</keyword>
<feature type="transmembrane region" description="Helical" evidence="16">
    <location>
        <begin position="713"/>
        <end position="733"/>
    </location>
</feature>
<dbReference type="InterPro" id="IPR020846">
    <property type="entry name" value="MFS_dom"/>
</dbReference>
<protein>
    <recommendedName>
        <fullName evidence="5">ubiquitinyl hydrolase 1</fullName>
        <ecNumber evidence="5">3.4.19.12</ecNumber>
    </recommendedName>
</protein>
<feature type="transmembrane region" description="Helical" evidence="16">
    <location>
        <begin position="339"/>
        <end position="359"/>
    </location>
</feature>
<comment type="caution">
    <text evidence="15">Lacks conserved residue(s) required for the propagation of feature annotation.</text>
</comment>
<evidence type="ECO:0000256" key="6">
    <source>
        <dbReference type="ARBA" id="ARBA00022448"/>
    </source>
</evidence>
<comment type="similarity">
    <text evidence="3 15">Belongs to the peptidase C12 family.</text>
</comment>
<dbReference type="InterPro" id="IPR057254">
    <property type="entry name" value="UCH_AS"/>
</dbReference>
<dbReference type="PANTHER" id="PTHR48020">
    <property type="entry name" value="PROTON MYO-INOSITOL COTRANSPORTER"/>
    <property type="match status" value="1"/>
</dbReference>
<organism evidence="19 20">
    <name type="scientific">Purpureocillium lavendulum</name>
    <dbReference type="NCBI Taxonomy" id="1247861"/>
    <lineage>
        <taxon>Eukaryota</taxon>
        <taxon>Fungi</taxon>
        <taxon>Dikarya</taxon>
        <taxon>Ascomycota</taxon>
        <taxon>Pezizomycotina</taxon>
        <taxon>Sordariomycetes</taxon>
        <taxon>Hypocreomycetidae</taxon>
        <taxon>Hypocreales</taxon>
        <taxon>Ophiocordycipitaceae</taxon>
        <taxon>Purpureocillium</taxon>
    </lineage>
</organism>
<dbReference type="GO" id="GO:0006511">
    <property type="term" value="P:ubiquitin-dependent protein catabolic process"/>
    <property type="evidence" value="ECO:0007669"/>
    <property type="project" value="InterPro"/>
</dbReference>
<dbReference type="InterPro" id="IPR050814">
    <property type="entry name" value="Myo-inositol_Transporter"/>
</dbReference>
<dbReference type="GO" id="GO:1904679">
    <property type="term" value="P:myo-inositol import across plasma membrane"/>
    <property type="evidence" value="ECO:0007669"/>
    <property type="project" value="TreeGrafter"/>
</dbReference>
<feature type="transmembrane region" description="Helical" evidence="16">
    <location>
        <begin position="643"/>
        <end position="665"/>
    </location>
</feature>
<name>A0AB34FPG8_9HYPO</name>
<evidence type="ECO:0000256" key="14">
    <source>
        <dbReference type="ARBA" id="ARBA00049119"/>
    </source>
</evidence>
<feature type="transmembrane region" description="Helical" evidence="16">
    <location>
        <begin position="608"/>
        <end position="637"/>
    </location>
</feature>
<comment type="similarity">
    <text evidence="4">Belongs to the major facilitator superfamily. Sugar transporter (TC 2.A.1.1) family.</text>
</comment>
<feature type="transmembrane region" description="Helical" evidence="16">
    <location>
        <begin position="414"/>
        <end position="432"/>
    </location>
</feature>
<evidence type="ECO:0000256" key="13">
    <source>
        <dbReference type="ARBA" id="ARBA00023136"/>
    </source>
</evidence>
<feature type="domain" description="UCH catalytic" evidence="18">
    <location>
        <begin position="15"/>
        <end position="248"/>
    </location>
</feature>
<evidence type="ECO:0000256" key="8">
    <source>
        <dbReference type="ARBA" id="ARBA00022692"/>
    </source>
</evidence>
<evidence type="ECO:0000256" key="4">
    <source>
        <dbReference type="ARBA" id="ARBA00010992"/>
    </source>
</evidence>
<dbReference type="Gene3D" id="3.40.532.10">
    <property type="entry name" value="Peptidase C12, ubiquitin carboxyl-terminal hydrolase"/>
    <property type="match status" value="1"/>
</dbReference>
<dbReference type="PROSITE" id="PS50850">
    <property type="entry name" value="MFS"/>
    <property type="match status" value="1"/>
</dbReference>
<accession>A0AB34FPG8</accession>
<keyword evidence="9" id="KW-0833">Ubl conjugation pathway</keyword>
<feature type="transmembrane region" description="Helical" evidence="16">
    <location>
        <begin position="507"/>
        <end position="525"/>
    </location>
</feature>
<comment type="catalytic activity">
    <reaction evidence="1">
        <text>Thiol-dependent hydrolysis of ester, thioester, amide, peptide and isopeptide bonds formed by the C-terminal Gly of ubiquitin (a 76-residue protein attached to proteins as an intracellular targeting signal).</text>
        <dbReference type="EC" id="3.4.19.12"/>
    </reaction>
</comment>
<evidence type="ECO:0000256" key="12">
    <source>
        <dbReference type="ARBA" id="ARBA00022989"/>
    </source>
</evidence>
<dbReference type="InterPro" id="IPR005829">
    <property type="entry name" value="Sugar_transporter_CS"/>
</dbReference>
<feature type="transmembrane region" description="Helical" evidence="16">
    <location>
        <begin position="780"/>
        <end position="798"/>
    </location>
</feature>
<dbReference type="InterPro" id="IPR036959">
    <property type="entry name" value="Peptidase_C12_UCH_sf"/>
</dbReference>
<keyword evidence="10" id="KW-0378">Hydrolase</keyword>
<keyword evidence="8 16" id="KW-0812">Transmembrane</keyword>
<keyword evidence="13 16" id="KW-0472">Membrane</keyword>
<dbReference type="EMBL" id="JAQHRD010000005">
    <property type="protein sequence ID" value="KAJ6440778.1"/>
    <property type="molecule type" value="Genomic_DNA"/>
</dbReference>
<feature type="transmembrane region" description="Helical" evidence="16">
    <location>
        <begin position="672"/>
        <end position="693"/>
    </location>
</feature>
<evidence type="ECO:0000256" key="5">
    <source>
        <dbReference type="ARBA" id="ARBA00012759"/>
    </source>
</evidence>
<keyword evidence="20" id="KW-1185">Reference proteome</keyword>
<dbReference type="CDD" id="cd09616">
    <property type="entry name" value="Peptidase_C12_UCH_L1_L3"/>
    <property type="match status" value="1"/>
</dbReference>
<dbReference type="FunFam" id="1.20.1250.20:FF:000073">
    <property type="entry name" value="MFS myo-inositol transporter, putative"/>
    <property type="match status" value="1"/>
</dbReference>
<dbReference type="SUPFAM" id="SSF103473">
    <property type="entry name" value="MFS general substrate transporter"/>
    <property type="match status" value="1"/>
</dbReference>
<dbReference type="PROSITE" id="PS52048">
    <property type="entry name" value="UCH_DOMAIN"/>
    <property type="match status" value="1"/>
</dbReference>
<reference evidence="19" key="1">
    <citation type="submission" date="2023-01" db="EMBL/GenBank/DDBJ databases">
        <title>The growth and conidiation of Purpureocillium lavendulum are regulated by nitrogen source and histone H3K14 acetylation.</title>
        <authorList>
            <person name="Tang P."/>
            <person name="Han J."/>
            <person name="Zhang C."/>
            <person name="Tang P."/>
            <person name="Qi F."/>
            <person name="Zhang K."/>
            <person name="Liang L."/>
        </authorList>
    </citation>
    <scope>NUCLEOTIDE SEQUENCE</scope>
    <source>
        <strain evidence="19">YMF1.00683</strain>
    </source>
</reference>
<dbReference type="InterPro" id="IPR036259">
    <property type="entry name" value="MFS_trans_sf"/>
</dbReference>
<sequence length="824" mass="88478">MPTEGVKILPSGKKSFIPLENNPEVFTSLVHDLGVSEQLGFYDVYNLDEPELLALIPRPALALIFITPPDMYYAVRGEDGIGKFNGELTYDKSGDDEPVMWFQQTIGNACGLMALIHSISNGEAKKFVQSDSLLDRIIKQATHLKPTARAAALYDNEELEKAHMRAAVMGSSAPPPAEEHAGLHFIAFVRGEDGHLWELEGGVDGPIDRGALGKDDDVLSERALDQGVKKFLKHSNGNLQFSIVALAKEQVPPEPPPPVTANILADVYNLESPGSEATAGASDHDLYASARECFAMDASQAPLMAGQSRDDELEYDADDNGALRRGPAHPEDKVPEGGYGVFVLVLTFAAGISGLLFGYDTGVISATLVSIGTGLSGRTLTSFDKSIITSSTSLFALLASPLSSVLADRLGRKSVILYADVLFVVGALLQAACSTVPAMVAGRCIVGAGVGAASFVVPLYIAEVAPASHRGRLVTMNVLFITMGQMVAYVIGWLLSTYADKATGWRWMVGLGAVPAALQAALVVFMPETPRWLVKVGRTQSAKQVIQRVNGEEAASGQYADMIIREIEIEAHEEREARRLREHQRPGLGKWLGAWQELLSQGKNRRALAIACLLQGLQQLCGFNSLMYFSATIFMLVGFKSPTLTSLVVAVTNFLFTLVALGLIDRIGRRRILLYSIPFMIMGLLFAAFGFSFLTLGETAAAGDEGGSGHAGAATVVLVSIMIYVASFALGLGNVPWMQSELFPLAVRSLGSGVATATNWGANFAIGLTFLPMMDALTPSWTFVVYAGICAVGYWLVWRMYPETAGLSLEEATALLERGWGVRD</sequence>
<gene>
    <name evidence="19" type="primary">SLC2A13</name>
    <name evidence="19" type="ORF">O9K51_06569</name>
</gene>
<dbReference type="Gene3D" id="1.20.1250.20">
    <property type="entry name" value="MFS general substrate transporter like domains"/>
    <property type="match status" value="1"/>
</dbReference>
<evidence type="ECO:0000256" key="10">
    <source>
        <dbReference type="ARBA" id="ARBA00022801"/>
    </source>
</evidence>
<keyword evidence="12 16" id="KW-1133">Transmembrane helix</keyword>
<dbReference type="PROSITE" id="PS00216">
    <property type="entry name" value="SUGAR_TRANSPORT_1"/>
    <property type="match status" value="2"/>
</dbReference>
<evidence type="ECO:0000256" key="11">
    <source>
        <dbReference type="ARBA" id="ARBA00022807"/>
    </source>
</evidence>
<dbReference type="InterPro" id="IPR001578">
    <property type="entry name" value="Peptidase_C12_UCH"/>
</dbReference>
<feature type="transmembrane region" description="Helical" evidence="16">
    <location>
        <begin position="745"/>
        <end position="768"/>
    </location>
</feature>
<keyword evidence="6" id="KW-0813">Transport</keyword>
<evidence type="ECO:0000256" key="7">
    <source>
        <dbReference type="ARBA" id="ARBA00022670"/>
    </source>
</evidence>
<evidence type="ECO:0000256" key="16">
    <source>
        <dbReference type="SAM" id="Phobius"/>
    </source>
</evidence>
<proteinExistence type="inferred from homology"/>
<evidence type="ECO:0000259" key="17">
    <source>
        <dbReference type="PROSITE" id="PS50850"/>
    </source>
</evidence>
<feature type="transmembrane region" description="Helical" evidence="16">
    <location>
        <begin position="473"/>
        <end position="495"/>
    </location>
</feature>
<evidence type="ECO:0000313" key="19">
    <source>
        <dbReference type="EMBL" id="KAJ6440778.1"/>
    </source>
</evidence>
<dbReference type="InterPro" id="IPR038765">
    <property type="entry name" value="Papain-like_cys_pep_sf"/>
</dbReference>
<dbReference type="PROSITE" id="PS00140">
    <property type="entry name" value="UCH_1"/>
    <property type="match status" value="1"/>
</dbReference>
<dbReference type="GO" id="GO:0016020">
    <property type="term" value="C:membrane"/>
    <property type="evidence" value="ECO:0007669"/>
    <property type="project" value="UniProtKB-SubCell"/>
</dbReference>
<evidence type="ECO:0000256" key="1">
    <source>
        <dbReference type="ARBA" id="ARBA00000707"/>
    </source>
</evidence>
<evidence type="ECO:0000256" key="9">
    <source>
        <dbReference type="ARBA" id="ARBA00022786"/>
    </source>
</evidence>
<evidence type="ECO:0000259" key="18">
    <source>
        <dbReference type="PROSITE" id="PS52048"/>
    </source>
</evidence>
<feature type="transmembrane region" description="Helical" evidence="16">
    <location>
        <begin position="438"/>
        <end position="461"/>
    </location>
</feature>
<comment type="catalytic activity">
    <reaction evidence="14">
        <text>myo-inositol(out) + H(+)(out) = myo-inositol(in) + H(+)(in)</text>
        <dbReference type="Rhea" id="RHEA:60364"/>
        <dbReference type="ChEBI" id="CHEBI:15378"/>
        <dbReference type="ChEBI" id="CHEBI:17268"/>
    </reaction>
</comment>
<dbReference type="PRINTS" id="PR00171">
    <property type="entry name" value="SUGRTRNSPORT"/>
</dbReference>
<dbReference type="Pfam" id="PF00083">
    <property type="entry name" value="Sugar_tr"/>
    <property type="match status" value="1"/>
</dbReference>
<dbReference type="PROSITE" id="PS00217">
    <property type="entry name" value="SUGAR_TRANSPORT_2"/>
    <property type="match status" value="1"/>
</dbReference>
<dbReference type="InterPro" id="IPR003663">
    <property type="entry name" value="Sugar/inositol_transpt"/>
</dbReference>
<evidence type="ECO:0000256" key="3">
    <source>
        <dbReference type="ARBA" id="ARBA00009326"/>
    </source>
</evidence>
<comment type="subcellular location">
    <subcellularLocation>
        <location evidence="2">Membrane</location>
        <topology evidence="2">Multi-pass membrane protein</topology>
    </subcellularLocation>
</comment>
<evidence type="ECO:0000313" key="20">
    <source>
        <dbReference type="Proteomes" id="UP001163105"/>
    </source>
</evidence>
<dbReference type="AlphaFoldDB" id="A0AB34FPG8"/>
<evidence type="ECO:0000256" key="2">
    <source>
        <dbReference type="ARBA" id="ARBA00004141"/>
    </source>
</evidence>
<feature type="domain" description="Major facilitator superfamily (MFS) profile" evidence="17">
    <location>
        <begin position="346"/>
        <end position="805"/>
    </location>
</feature>
<dbReference type="Proteomes" id="UP001163105">
    <property type="component" value="Unassembled WGS sequence"/>
</dbReference>
<dbReference type="Pfam" id="PF01088">
    <property type="entry name" value="Peptidase_C12"/>
    <property type="match status" value="1"/>
</dbReference>
<dbReference type="PANTHER" id="PTHR48020:SF12">
    <property type="entry name" value="PROTON MYO-INOSITOL COTRANSPORTER"/>
    <property type="match status" value="1"/>
</dbReference>
<dbReference type="SUPFAM" id="SSF54001">
    <property type="entry name" value="Cysteine proteinases"/>
    <property type="match status" value="1"/>
</dbReference>
<dbReference type="InterPro" id="IPR005828">
    <property type="entry name" value="MFS_sugar_transport-like"/>
</dbReference>